<sequence length="80" mass="8992">MTELALRASPSVSPPKIAARKTIPKKNSIRNTNRPTTVAITLLKNFIIVFFDLEKKHPDYSFIVPEFGAMCKYIAISKIV</sequence>
<evidence type="ECO:0000313" key="1">
    <source>
        <dbReference type="EMBL" id="GGA78112.1"/>
    </source>
</evidence>
<dbReference type="Proteomes" id="UP000658793">
    <property type="component" value="Unassembled WGS sequence"/>
</dbReference>
<protein>
    <submittedName>
        <fullName evidence="1">Uncharacterized protein</fullName>
    </submittedName>
</protein>
<gene>
    <name evidence="1" type="ORF">GCM10008015_18490</name>
</gene>
<proteinExistence type="predicted"/>
<comment type="caution">
    <text evidence="1">The sequence shown here is derived from an EMBL/GenBank/DDBJ whole genome shotgun (WGS) entry which is preliminary data.</text>
</comment>
<accession>A0ABQ1HIV3</accession>
<dbReference type="EMBL" id="BMGA01000004">
    <property type="protein sequence ID" value="GGA78112.1"/>
    <property type="molecule type" value="Genomic_DNA"/>
</dbReference>
<keyword evidence="2" id="KW-1185">Reference proteome</keyword>
<evidence type="ECO:0000313" key="2">
    <source>
        <dbReference type="Proteomes" id="UP000658793"/>
    </source>
</evidence>
<reference evidence="2" key="1">
    <citation type="journal article" date="2019" name="Int. J. Syst. Evol. Microbiol.">
        <title>The Global Catalogue of Microorganisms (GCM) 10K type strain sequencing project: providing services to taxonomists for standard genome sequencing and annotation.</title>
        <authorList>
            <consortium name="The Broad Institute Genomics Platform"/>
            <consortium name="The Broad Institute Genome Sequencing Center for Infectious Disease"/>
            <person name="Wu L."/>
            <person name="Ma J."/>
        </authorList>
    </citation>
    <scope>NUCLEOTIDE SEQUENCE [LARGE SCALE GENOMIC DNA]</scope>
    <source>
        <strain evidence="2">CGMCC 1.12811</strain>
    </source>
</reference>
<name>A0ABQ1HIV3_9FLAO</name>
<organism evidence="1 2">
    <name type="scientific">Flavobacterium palustre</name>
    <dbReference type="NCBI Taxonomy" id="1476463"/>
    <lineage>
        <taxon>Bacteria</taxon>
        <taxon>Pseudomonadati</taxon>
        <taxon>Bacteroidota</taxon>
        <taxon>Flavobacteriia</taxon>
        <taxon>Flavobacteriales</taxon>
        <taxon>Flavobacteriaceae</taxon>
        <taxon>Flavobacterium</taxon>
    </lineage>
</organism>